<reference evidence="4" key="1">
    <citation type="submission" date="2020-09" db="EMBL/GenBank/DDBJ databases">
        <title>Hoyosella lacisalsi sp. nov., a halotolerant actinobacterium isolated from soil of Lake Gudzhirganskoe.</title>
        <authorList>
            <person name="Yang Q."/>
            <person name="Guo P.Y."/>
            <person name="Liu S.W."/>
            <person name="Li F.N."/>
            <person name="Sun C.H."/>
        </authorList>
    </citation>
    <scope>NUCLEOTIDE SEQUENCE</scope>
    <source>
        <strain evidence="4">G463</strain>
    </source>
</reference>
<protein>
    <submittedName>
        <fullName evidence="4">Diacylglycerol kinase family lipid kinase</fullName>
    </submittedName>
</protein>
<dbReference type="InterPro" id="IPR050187">
    <property type="entry name" value="Lipid_Phosphate_FormReg"/>
</dbReference>
<organism evidence="4 5">
    <name type="scientific">Lolliginicoccus lacisalsi</name>
    <dbReference type="NCBI Taxonomy" id="2742202"/>
    <lineage>
        <taxon>Bacteria</taxon>
        <taxon>Bacillati</taxon>
        <taxon>Actinomycetota</taxon>
        <taxon>Actinomycetes</taxon>
        <taxon>Mycobacteriales</taxon>
        <taxon>Hoyosellaceae</taxon>
        <taxon>Lolliginicoccus</taxon>
    </lineage>
</organism>
<evidence type="ECO:0000259" key="3">
    <source>
        <dbReference type="PROSITE" id="PS50146"/>
    </source>
</evidence>
<dbReference type="PANTHER" id="PTHR12358">
    <property type="entry name" value="SPHINGOSINE KINASE"/>
    <property type="match status" value="1"/>
</dbReference>
<dbReference type="InterPro" id="IPR017438">
    <property type="entry name" value="ATP-NAD_kinase_N"/>
</dbReference>
<dbReference type="EMBL" id="JACYWE010000004">
    <property type="protein sequence ID" value="MBD8506636.1"/>
    <property type="molecule type" value="Genomic_DNA"/>
</dbReference>
<evidence type="ECO:0000313" key="5">
    <source>
        <dbReference type="Proteomes" id="UP000642993"/>
    </source>
</evidence>
<dbReference type="Gene3D" id="3.40.50.10330">
    <property type="entry name" value="Probable inorganic polyphosphate/atp-NAD kinase, domain 1"/>
    <property type="match status" value="1"/>
</dbReference>
<comment type="caution">
    <text evidence="4">The sequence shown here is derived from an EMBL/GenBank/DDBJ whole genome shotgun (WGS) entry which is preliminary data.</text>
</comment>
<dbReference type="PROSITE" id="PS50146">
    <property type="entry name" value="DAGK"/>
    <property type="match status" value="1"/>
</dbReference>
<sequence length="320" mass="34272">MRALLIVNPHATTTSSAGRDLIGHALSSKLALRIKQTEHRGHAAELAAEATKQGYPLIIVHGGDGTVNEVVNGILEPPREGLLTSLPMGAVPSVAVIPGGSANVFARSLGIAPDPLDAANQILDLTARRQHRRIGLAHCEGRWFLFNAGLGLDAHAVRAVEKKRAAGHAATPGRYMRAAVRAFLRERRLPPALSVELPDGVVHDGMYFAFVSNASPWTFIDDRPVLTNPGVSFDNGLGVFAMRSAGVVPIARVARQIVFDSAGPSHRHLLRVDDVPSVRVRASRPIGLQVDGDYIGMREDVAFHAVPDMLDVIAPENSRV</sequence>
<dbReference type="GO" id="GO:0005886">
    <property type="term" value="C:plasma membrane"/>
    <property type="evidence" value="ECO:0007669"/>
    <property type="project" value="TreeGrafter"/>
</dbReference>
<gene>
    <name evidence="4" type="ORF">HT102_09065</name>
</gene>
<dbReference type="Pfam" id="PF00781">
    <property type="entry name" value="DAGK_cat"/>
    <property type="match status" value="1"/>
</dbReference>
<keyword evidence="4" id="KW-0418">Kinase</keyword>
<dbReference type="RefSeq" id="WP_192039083.1">
    <property type="nucleotide sequence ID" value="NZ_JACYWE010000004.1"/>
</dbReference>
<dbReference type="SMART" id="SM00046">
    <property type="entry name" value="DAGKc"/>
    <property type="match status" value="1"/>
</dbReference>
<evidence type="ECO:0000256" key="1">
    <source>
        <dbReference type="ARBA" id="ARBA00001946"/>
    </source>
</evidence>
<comment type="similarity">
    <text evidence="2">Belongs to the diacylglycerol/lipid kinase family.</text>
</comment>
<proteinExistence type="inferred from homology"/>
<dbReference type="AlphaFoldDB" id="A0A927JCA2"/>
<dbReference type="Proteomes" id="UP000642993">
    <property type="component" value="Unassembled WGS sequence"/>
</dbReference>
<comment type="cofactor">
    <cofactor evidence="1">
        <name>Mg(2+)</name>
        <dbReference type="ChEBI" id="CHEBI:18420"/>
    </cofactor>
</comment>
<feature type="domain" description="DAGKc" evidence="3">
    <location>
        <begin position="1"/>
        <end position="143"/>
    </location>
</feature>
<evidence type="ECO:0000313" key="4">
    <source>
        <dbReference type="EMBL" id="MBD8506636.1"/>
    </source>
</evidence>
<keyword evidence="4" id="KW-0808">Transferase</keyword>
<accession>A0A927JCA2</accession>
<dbReference type="GO" id="GO:0004143">
    <property type="term" value="F:ATP-dependent diacylglycerol kinase activity"/>
    <property type="evidence" value="ECO:0007669"/>
    <property type="project" value="TreeGrafter"/>
</dbReference>
<dbReference type="PANTHER" id="PTHR12358:SF106">
    <property type="entry name" value="LIPID KINASE YEGS"/>
    <property type="match status" value="1"/>
</dbReference>
<name>A0A927JCA2_9ACTN</name>
<evidence type="ECO:0000256" key="2">
    <source>
        <dbReference type="ARBA" id="ARBA00005983"/>
    </source>
</evidence>
<dbReference type="InterPro" id="IPR016064">
    <property type="entry name" value="NAD/diacylglycerol_kinase_sf"/>
</dbReference>
<keyword evidence="5" id="KW-1185">Reference proteome</keyword>
<dbReference type="SUPFAM" id="SSF111331">
    <property type="entry name" value="NAD kinase/diacylglycerol kinase-like"/>
    <property type="match status" value="1"/>
</dbReference>
<dbReference type="Gene3D" id="2.60.200.40">
    <property type="match status" value="1"/>
</dbReference>
<dbReference type="InterPro" id="IPR001206">
    <property type="entry name" value="Diacylglycerol_kinase_cat_dom"/>
</dbReference>